<evidence type="ECO:0008006" key="4">
    <source>
        <dbReference type="Google" id="ProtNLM"/>
    </source>
</evidence>
<dbReference type="eggNOG" id="ENOG502T1UQ">
    <property type="taxonomic scope" value="Eukaryota"/>
</dbReference>
<dbReference type="Proteomes" id="UP000005238">
    <property type="component" value="Unassembled WGS sequence"/>
</dbReference>
<dbReference type="OMA" id="QKNSEQW"/>
<dbReference type="RefSeq" id="XP_067740031.1">
    <property type="nucleotide sequence ID" value="XM_067882438.1"/>
</dbReference>
<reference evidence="2" key="2">
    <citation type="submission" date="2015-06" db="UniProtKB">
        <authorList>
            <consortium name="EnsemblProtists"/>
        </authorList>
    </citation>
    <scope>IDENTIFICATION</scope>
    <source>
        <strain evidence="2">Pr102</strain>
    </source>
</reference>
<reference evidence="3" key="1">
    <citation type="journal article" date="2006" name="Science">
        <title>Phytophthora genome sequences uncover evolutionary origins and mechanisms of pathogenesis.</title>
        <authorList>
            <person name="Tyler B.M."/>
            <person name="Tripathy S."/>
            <person name="Zhang X."/>
            <person name="Dehal P."/>
            <person name="Jiang R.H."/>
            <person name="Aerts A."/>
            <person name="Arredondo F.D."/>
            <person name="Baxter L."/>
            <person name="Bensasson D."/>
            <person name="Beynon J.L."/>
            <person name="Chapman J."/>
            <person name="Damasceno C.M."/>
            <person name="Dorrance A.E."/>
            <person name="Dou D."/>
            <person name="Dickerman A.W."/>
            <person name="Dubchak I.L."/>
            <person name="Garbelotto M."/>
            <person name="Gijzen M."/>
            <person name="Gordon S.G."/>
            <person name="Govers F."/>
            <person name="Grunwald N.J."/>
            <person name="Huang W."/>
            <person name="Ivors K.L."/>
            <person name="Jones R.W."/>
            <person name="Kamoun S."/>
            <person name="Krampis K."/>
            <person name="Lamour K.H."/>
            <person name="Lee M.K."/>
            <person name="McDonald W.H."/>
            <person name="Medina M."/>
            <person name="Meijer H.J."/>
            <person name="Nordberg E.K."/>
            <person name="Maclean D.J."/>
            <person name="Ospina-Giraldo M.D."/>
            <person name="Morris P.F."/>
            <person name="Phuntumart V."/>
            <person name="Putnam N.H."/>
            <person name="Rash S."/>
            <person name="Rose J.K."/>
            <person name="Sakihama Y."/>
            <person name="Salamov A.A."/>
            <person name="Savidor A."/>
            <person name="Scheuring C.F."/>
            <person name="Smith B.M."/>
            <person name="Sobral B.W."/>
            <person name="Terry A."/>
            <person name="Torto-Alalibo T.A."/>
            <person name="Win J."/>
            <person name="Xu Z."/>
            <person name="Zhang H."/>
            <person name="Grigoriev I.V."/>
            <person name="Rokhsar D.S."/>
            <person name="Boore J.L."/>
        </authorList>
    </citation>
    <scope>NUCLEOTIDE SEQUENCE [LARGE SCALE GENOMIC DNA]</scope>
    <source>
        <strain evidence="3">Pr102</strain>
    </source>
</reference>
<dbReference type="EnsemblProtists" id="Phyra86599">
    <property type="protein sequence ID" value="Phyra86599"/>
    <property type="gene ID" value="Phyra86599"/>
</dbReference>
<dbReference type="InParanoid" id="H3H796"/>
<organism evidence="2 3">
    <name type="scientific">Phytophthora ramorum</name>
    <name type="common">Sudden oak death agent</name>
    <dbReference type="NCBI Taxonomy" id="164328"/>
    <lineage>
        <taxon>Eukaryota</taxon>
        <taxon>Sar</taxon>
        <taxon>Stramenopiles</taxon>
        <taxon>Oomycota</taxon>
        <taxon>Peronosporomycetes</taxon>
        <taxon>Peronosporales</taxon>
        <taxon>Peronosporaceae</taxon>
        <taxon>Phytophthora</taxon>
    </lineage>
</organism>
<evidence type="ECO:0000313" key="2">
    <source>
        <dbReference type="EnsemblProtists" id="Phyra86599"/>
    </source>
</evidence>
<dbReference type="HOGENOM" id="CLU_170697_0_0_1"/>
<sequence length="107" mass="11859">MLRVRALLSLAVLLSVVAFHAVDARTSNLDGTQAYRRAASRPRVTEVVFTNEEESLLRGQQSDTAHTLAARLPGKTPFDVQKRCIQLGLRCGVDVKAPERKSKAWEN</sequence>
<dbReference type="OrthoDB" id="123860at2759"/>
<evidence type="ECO:0000256" key="1">
    <source>
        <dbReference type="SAM" id="SignalP"/>
    </source>
</evidence>
<dbReference type="GeneID" id="94218192"/>
<feature type="signal peptide" evidence="1">
    <location>
        <begin position="1"/>
        <end position="24"/>
    </location>
</feature>
<accession>H3H796</accession>
<keyword evidence="1" id="KW-0732">Signal</keyword>
<name>H3H796_PHYRM</name>
<evidence type="ECO:0000313" key="3">
    <source>
        <dbReference type="Proteomes" id="UP000005238"/>
    </source>
</evidence>
<dbReference type="EnsemblProtists" id="Phyra76310">
    <property type="protein sequence ID" value="Phyra76310"/>
    <property type="gene ID" value="Phyra76310"/>
</dbReference>
<dbReference type="AlphaFoldDB" id="H3H796"/>
<dbReference type="EMBL" id="DS566014">
    <property type="status" value="NOT_ANNOTATED_CDS"/>
    <property type="molecule type" value="Genomic_DNA"/>
</dbReference>
<dbReference type="EMBL" id="DS566880">
    <property type="status" value="NOT_ANNOTATED_CDS"/>
    <property type="molecule type" value="Genomic_DNA"/>
</dbReference>
<proteinExistence type="predicted"/>
<keyword evidence="3" id="KW-1185">Reference proteome</keyword>
<feature type="chain" id="PRO_5010118849" description="RxLR effector protein" evidence="1">
    <location>
        <begin position="25"/>
        <end position="107"/>
    </location>
</feature>
<dbReference type="VEuPathDB" id="FungiDB:KRP22_14059"/>
<dbReference type="VEuPathDB" id="FungiDB:KRP23_11860"/>
<protein>
    <recommendedName>
        <fullName evidence="4">RxLR effector protein</fullName>
    </recommendedName>
</protein>